<dbReference type="InterPro" id="IPR010323">
    <property type="entry name" value="DUF924"/>
</dbReference>
<dbReference type="SUPFAM" id="SSF52402">
    <property type="entry name" value="Adenine nucleotide alpha hydrolases-like"/>
    <property type="match status" value="1"/>
</dbReference>
<dbReference type="NCBIfam" id="TIGR02432">
    <property type="entry name" value="lysidine_TilS_N"/>
    <property type="match status" value="1"/>
</dbReference>
<dbReference type="InterPro" id="IPR011990">
    <property type="entry name" value="TPR-like_helical_dom_sf"/>
</dbReference>
<evidence type="ECO:0000256" key="2">
    <source>
        <dbReference type="ARBA" id="ARBA00022598"/>
    </source>
</evidence>
<dbReference type="GO" id="GO:0005524">
    <property type="term" value="F:ATP binding"/>
    <property type="evidence" value="ECO:0007669"/>
    <property type="project" value="UniProtKB-KW"/>
</dbReference>
<dbReference type="InterPro" id="IPR011063">
    <property type="entry name" value="TilS/TtcA_N"/>
</dbReference>
<dbReference type="SUPFAM" id="SSF48452">
    <property type="entry name" value="TPR-like"/>
    <property type="match status" value="1"/>
</dbReference>
<dbReference type="GO" id="GO:0032267">
    <property type="term" value="F:tRNA(Ile)-lysidine synthase activity"/>
    <property type="evidence" value="ECO:0007669"/>
    <property type="project" value="UniProtKB-EC"/>
</dbReference>
<comment type="catalytic activity">
    <reaction evidence="6">
        <text>cytidine(34) in tRNA(Ile2) + L-lysine + ATP = lysidine(34) in tRNA(Ile2) + AMP + diphosphate + H(+)</text>
        <dbReference type="Rhea" id="RHEA:43744"/>
        <dbReference type="Rhea" id="RHEA-COMP:10625"/>
        <dbReference type="Rhea" id="RHEA-COMP:10670"/>
        <dbReference type="ChEBI" id="CHEBI:15378"/>
        <dbReference type="ChEBI" id="CHEBI:30616"/>
        <dbReference type="ChEBI" id="CHEBI:32551"/>
        <dbReference type="ChEBI" id="CHEBI:33019"/>
        <dbReference type="ChEBI" id="CHEBI:82748"/>
        <dbReference type="ChEBI" id="CHEBI:83665"/>
        <dbReference type="ChEBI" id="CHEBI:456215"/>
        <dbReference type="EC" id="6.3.4.19"/>
    </reaction>
</comment>
<evidence type="ECO:0000256" key="4">
    <source>
        <dbReference type="ARBA" id="ARBA00022741"/>
    </source>
</evidence>
<dbReference type="InterPro" id="IPR012795">
    <property type="entry name" value="tRNA_Ile_lys_synt_N"/>
</dbReference>
<sequence>MDSFYEYWLSIDKYWFNQNNDIDKYLSITYGHLIDEYKYENSSNSILGILIYDQLTRHYYRNEYNNHILIYFNNKALEIANNHKTEEFIKSLNYVDWSFYMLVYRHSNIKENLLFVMNECWKISPLPIKFIRATFTRANFIKESLDYYNKEPVDFDKSILDNNPLTEICKTKFYNIGEFDKIDAKTIIISLSGGVDSVVCLFNVIHKHPTKKIIAIHINYNNRQEVEEEVKFLRCLCNDLNIELYVRKISEIKRNICMLNDLRDLYESYTKKIRFNSYKSLEEIPPTVILGHNKDDCFENILTNISYNSKYENLIGVEYETRIDNIIFIRPLIDVSKDTIYKFANKHNLPYLKNSTPSWSQRGKIRTDIIPTLAKWDNRIITGLFNLSDVMRDYNEILKRNIENFKETEIEKIEKLNMSKLYWKHGIFKLFNVYISNKSLESLIDRLQLWKKNYNSIDVNKKTFIILSKLIQIIIIKKNNNIYEINIIKKPCLQKS</sequence>
<evidence type="ECO:0000313" key="8">
    <source>
        <dbReference type="EMBL" id="QHU29450.1"/>
    </source>
</evidence>
<keyword evidence="2" id="KW-0436">Ligase</keyword>
<name>A0A6C0LGA5_9ZZZZ</name>
<evidence type="ECO:0000256" key="5">
    <source>
        <dbReference type="ARBA" id="ARBA00022840"/>
    </source>
</evidence>
<proteinExistence type="inferred from homology"/>
<evidence type="ECO:0000256" key="3">
    <source>
        <dbReference type="ARBA" id="ARBA00022694"/>
    </source>
</evidence>
<dbReference type="EC" id="6.3.4.19" evidence="1"/>
<dbReference type="PANTHER" id="PTHR43033">
    <property type="entry name" value="TRNA(ILE)-LYSIDINE SYNTHASE-RELATED"/>
    <property type="match status" value="1"/>
</dbReference>
<evidence type="ECO:0000256" key="1">
    <source>
        <dbReference type="ARBA" id="ARBA00013267"/>
    </source>
</evidence>
<dbReference type="InterPro" id="IPR014729">
    <property type="entry name" value="Rossmann-like_a/b/a_fold"/>
</dbReference>
<dbReference type="InterPro" id="IPR012094">
    <property type="entry name" value="tRNA_Ile_lys_synt"/>
</dbReference>
<organism evidence="8">
    <name type="scientific">viral metagenome</name>
    <dbReference type="NCBI Taxonomy" id="1070528"/>
    <lineage>
        <taxon>unclassified sequences</taxon>
        <taxon>metagenomes</taxon>
        <taxon>organismal metagenomes</taxon>
    </lineage>
</organism>
<dbReference type="PANTHER" id="PTHR43033:SF3">
    <property type="entry name" value="TRNA(ILE)-LYSIDINE SYNTHETASE"/>
    <property type="match status" value="1"/>
</dbReference>
<keyword evidence="5" id="KW-0067">ATP-binding</keyword>
<protein>
    <recommendedName>
        <fullName evidence="1">tRNA(Ile)-lysidine synthetase</fullName>
        <ecNumber evidence="1">6.3.4.19</ecNumber>
    </recommendedName>
</protein>
<accession>A0A6C0LGA5</accession>
<keyword evidence="4" id="KW-0547">Nucleotide-binding</keyword>
<dbReference type="Pfam" id="PF06041">
    <property type="entry name" value="DUF924"/>
    <property type="match status" value="1"/>
</dbReference>
<dbReference type="Gene3D" id="3.40.50.620">
    <property type="entry name" value="HUPs"/>
    <property type="match status" value="1"/>
</dbReference>
<dbReference type="HAMAP" id="MF_01161">
    <property type="entry name" value="tRNA_Ile_lys_synt"/>
    <property type="match status" value="1"/>
</dbReference>
<evidence type="ECO:0000256" key="6">
    <source>
        <dbReference type="ARBA" id="ARBA00048539"/>
    </source>
</evidence>
<dbReference type="AlphaFoldDB" id="A0A6C0LGA5"/>
<dbReference type="EMBL" id="MN740489">
    <property type="protein sequence ID" value="QHU29450.1"/>
    <property type="molecule type" value="Genomic_DNA"/>
</dbReference>
<feature type="domain" description="tRNA(Ile)-lysidine/2-thiocytidine synthase N-terminal" evidence="7">
    <location>
        <begin position="187"/>
        <end position="356"/>
    </location>
</feature>
<dbReference type="Pfam" id="PF01171">
    <property type="entry name" value="ATP_bind_3"/>
    <property type="match status" value="1"/>
</dbReference>
<reference evidence="8" key="1">
    <citation type="journal article" date="2020" name="Nature">
        <title>Giant virus diversity and host interactions through global metagenomics.</title>
        <authorList>
            <person name="Schulz F."/>
            <person name="Roux S."/>
            <person name="Paez-Espino D."/>
            <person name="Jungbluth S."/>
            <person name="Walsh D.A."/>
            <person name="Denef V.J."/>
            <person name="McMahon K.D."/>
            <person name="Konstantinidis K.T."/>
            <person name="Eloe-Fadrosh E.A."/>
            <person name="Kyrpides N.C."/>
            <person name="Woyke T."/>
        </authorList>
    </citation>
    <scope>NUCLEOTIDE SEQUENCE</scope>
    <source>
        <strain evidence="8">GVMAG-M-3300027804-48</strain>
    </source>
</reference>
<dbReference type="GO" id="GO:0008033">
    <property type="term" value="P:tRNA processing"/>
    <property type="evidence" value="ECO:0007669"/>
    <property type="project" value="UniProtKB-KW"/>
</dbReference>
<dbReference type="CDD" id="cd01992">
    <property type="entry name" value="TilS_N"/>
    <property type="match status" value="1"/>
</dbReference>
<evidence type="ECO:0000259" key="7">
    <source>
        <dbReference type="Pfam" id="PF01171"/>
    </source>
</evidence>
<keyword evidence="3" id="KW-0819">tRNA processing</keyword>